<proteinExistence type="predicted"/>
<name>J3PDJ7_GAET3</name>
<accession>J3PDJ7</accession>
<evidence type="ECO:0000313" key="4">
    <source>
        <dbReference type="Proteomes" id="UP000006039"/>
    </source>
</evidence>
<reference evidence="2" key="2">
    <citation type="submission" date="2010-07" db="EMBL/GenBank/DDBJ databases">
        <authorList>
            <consortium name="The Broad Institute Genome Sequencing Platform"/>
            <consortium name="Broad Institute Genome Sequencing Center for Infectious Disease"/>
            <person name="Ma L.-J."/>
            <person name="Dead R."/>
            <person name="Young S."/>
            <person name="Zeng Q."/>
            <person name="Koehrsen M."/>
            <person name="Alvarado L."/>
            <person name="Berlin A."/>
            <person name="Chapman S.B."/>
            <person name="Chen Z."/>
            <person name="Freedman E."/>
            <person name="Gellesch M."/>
            <person name="Goldberg J."/>
            <person name="Griggs A."/>
            <person name="Gujja S."/>
            <person name="Heilman E.R."/>
            <person name="Heiman D."/>
            <person name="Hepburn T."/>
            <person name="Howarth C."/>
            <person name="Jen D."/>
            <person name="Larson L."/>
            <person name="Mehta T."/>
            <person name="Neiman D."/>
            <person name="Pearson M."/>
            <person name="Roberts A."/>
            <person name="Saif S."/>
            <person name="Shea T."/>
            <person name="Shenoy N."/>
            <person name="Sisk P."/>
            <person name="Stolte C."/>
            <person name="Sykes S."/>
            <person name="Walk T."/>
            <person name="White J."/>
            <person name="Yandava C."/>
            <person name="Haas B."/>
            <person name="Nusbaum C."/>
            <person name="Birren B."/>
        </authorList>
    </citation>
    <scope>NUCLEOTIDE SEQUENCE</scope>
    <source>
        <strain evidence="2">R3-111a-1</strain>
    </source>
</reference>
<dbReference type="AlphaFoldDB" id="J3PDJ7"/>
<evidence type="ECO:0000313" key="2">
    <source>
        <dbReference type="EMBL" id="EJT70547.1"/>
    </source>
</evidence>
<evidence type="ECO:0000256" key="1">
    <source>
        <dbReference type="SAM" id="MobiDB-lite"/>
    </source>
</evidence>
<reference evidence="3" key="4">
    <citation type="journal article" date="2015" name="G3 (Bethesda)">
        <title>Genome sequences of three phytopathogenic species of the Magnaporthaceae family of fungi.</title>
        <authorList>
            <person name="Okagaki L.H."/>
            <person name="Nunes C.C."/>
            <person name="Sailsbery J."/>
            <person name="Clay B."/>
            <person name="Brown D."/>
            <person name="John T."/>
            <person name="Oh Y."/>
            <person name="Young N."/>
            <person name="Fitzgerald M."/>
            <person name="Haas B.J."/>
            <person name="Zeng Q."/>
            <person name="Young S."/>
            <person name="Adiconis X."/>
            <person name="Fan L."/>
            <person name="Levin J.Z."/>
            <person name="Mitchell T.K."/>
            <person name="Okubara P.A."/>
            <person name="Farman M.L."/>
            <person name="Kohn L.M."/>
            <person name="Birren B."/>
            <person name="Ma L.-J."/>
            <person name="Dean R.A."/>
        </authorList>
    </citation>
    <scope>NUCLEOTIDE SEQUENCE</scope>
    <source>
        <strain evidence="3">R3-111a-1</strain>
    </source>
</reference>
<evidence type="ECO:0000313" key="3">
    <source>
        <dbReference type="EnsemblFungi" id="EJT70547"/>
    </source>
</evidence>
<dbReference type="GeneID" id="20352028"/>
<sequence length="110" mass="11631">MEKSERGQSGDDEGGWQDEVGTDNNMGVVTLPMVRGRSGAVRGEGKHKSCRHKTNGHGVVSDGYYAAMLAPSCVVISKGRVGVGVRLICERRRGGLEQGGDAGQILDQTC</sequence>
<dbReference type="Proteomes" id="UP000006039">
    <property type="component" value="Unassembled WGS sequence"/>
</dbReference>
<reference evidence="4" key="1">
    <citation type="submission" date="2010-07" db="EMBL/GenBank/DDBJ databases">
        <title>The genome sequence of Gaeumannomyces graminis var. tritici strain R3-111a-1.</title>
        <authorList>
            <consortium name="The Broad Institute Genome Sequencing Platform"/>
            <person name="Ma L.-J."/>
            <person name="Dead R."/>
            <person name="Young S."/>
            <person name="Zeng Q."/>
            <person name="Koehrsen M."/>
            <person name="Alvarado L."/>
            <person name="Berlin A."/>
            <person name="Chapman S.B."/>
            <person name="Chen Z."/>
            <person name="Freedman E."/>
            <person name="Gellesch M."/>
            <person name="Goldberg J."/>
            <person name="Griggs A."/>
            <person name="Gujja S."/>
            <person name="Heilman E.R."/>
            <person name="Heiman D."/>
            <person name="Hepburn T."/>
            <person name="Howarth C."/>
            <person name="Jen D."/>
            <person name="Larson L."/>
            <person name="Mehta T."/>
            <person name="Neiman D."/>
            <person name="Pearson M."/>
            <person name="Roberts A."/>
            <person name="Saif S."/>
            <person name="Shea T."/>
            <person name="Shenoy N."/>
            <person name="Sisk P."/>
            <person name="Stolte C."/>
            <person name="Sykes S."/>
            <person name="Walk T."/>
            <person name="White J."/>
            <person name="Yandava C."/>
            <person name="Haas B."/>
            <person name="Nusbaum C."/>
            <person name="Birren B."/>
        </authorList>
    </citation>
    <scope>NUCLEOTIDE SEQUENCE [LARGE SCALE GENOMIC DNA]</scope>
    <source>
        <strain evidence="4">R3-111a-1</strain>
    </source>
</reference>
<organism evidence="2">
    <name type="scientific">Gaeumannomyces tritici (strain R3-111a-1)</name>
    <name type="common">Wheat and barley take-all root rot fungus</name>
    <name type="synonym">Gaeumannomyces graminis var. tritici</name>
    <dbReference type="NCBI Taxonomy" id="644352"/>
    <lineage>
        <taxon>Eukaryota</taxon>
        <taxon>Fungi</taxon>
        <taxon>Dikarya</taxon>
        <taxon>Ascomycota</taxon>
        <taxon>Pezizomycotina</taxon>
        <taxon>Sordariomycetes</taxon>
        <taxon>Sordariomycetidae</taxon>
        <taxon>Magnaporthales</taxon>
        <taxon>Magnaporthaceae</taxon>
        <taxon>Gaeumannomyces</taxon>
    </lineage>
</organism>
<keyword evidence="4" id="KW-1185">Reference proteome</keyword>
<reference evidence="3" key="5">
    <citation type="submission" date="2018-04" db="UniProtKB">
        <authorList>
            <consortium name="EnsemblFungi"/>
        </authorList>
    </citation>
    <scope>IDENTIFICATION</scope>
    <source>
        <strain evidence="3">R3-111a-1</strain>
    </source>
</reference>
<protein>
    <submittedName>
        <fullName evidence="2 3">Uncharacterized protein</fullName>
    </submittedName>
</protein>
<dbReference type="EMBL" id="GL385401">
    <property type="protein sequence ID" value="EJT70547.1"/>
    <property type="molecule type" value="Genomic_DNA"/>
</dbReference>
<dbReference type="EnsemblFungi" id="EJT70547">
    <property type="protein sequence ID" value="EJT70547"/>
    <property type="gene ID" value="GGTG_11570"/>
</dbReference>
<gene>
    <name evidence="3" type="primary">20352028</name>
    <name evidence="2" type="ORF">GGTG_11570</name>
</gene>
<dbReference type="RefSeq" id="XP_009227725.1">
    <property type="nucleotide sequence ID" value="XM_009229461.1"/>
</dbReference>
<reference evidence="2" key="3">
    <citation type="submission" date="2010-09" db="EMBL/GenBank/DDBJ databases">
        <title>Annotation of Gaeumannomyces graminis var. tritici R3-111a-1.</title>
        <authorList>
            <consortium name="The Broad Institute Genome Sequencing Platform"/>
            <person name="Ma L.-J."/>
            <person name="Dead R."/>
            <person name="Young S.K."/>
            <person name="Zeng Q."/>
            <person name="Gargeya S."/>
            <person name="Fitzgerald M."/>
            <person name="Haas B."/>
            <person name="Abouelleil A."/>
            <person name="Alvarado L."/>
            <person name="Arachchi H.M."/>
            <person name="Berlin A."/>
            <person name="Brown A."/>
            <person name="Chapman S.B."/>
            <person name="Chen Z."/>
            <person name="Dunbar C."/>
            <person name="Freedman E."/>
            <person name="Gearin G."/>
            <person name="Gellesch M."/>
            <person name="Goldberg J."/>
            <person name="Griggs A."/>
            <person name="Gujja S."/>
            <person name="Heiman D."/>
            <person name="Howarth C."/>
            <person name="Larson L."/>
            <person name="Lui A."/>
            <person name="MacDonald P.J.P."/>
            <person name="Mehta T."/>
            <person name="Montmayeur A."/>
            <person name="Murphy C."/>
            <person name="Neiman D."/>
            <person name="Pearson M."/>
            <person name="Priest M."/>
            <person name="Roberts A."/>
            <person name="Saif S."/>
            <person name="Shea T."/>
            <person name="Shenoy N."/>
            <person name="Sisk P."/>
            <person name="Stolte C."/>
            <person name="Sykes S."/>
            <person name="Yandava C."/>
            <person name="Wortman J."/>
            <person name="Nusbaum C."/>
            <person name="Birren B."/>
        </authorList>
    </citation>
    <scope>NUCLEOTIDE SEQUENCE</scope>
    <source>
        <strain evidence="2">R3-111a-1</strain>
    </source>
</reference>
<feature type="region of interest" description="Disordered" evidence="1">
    <location>
        <begin position="1"/>
        <end position="28"/>
    </location>
</feature>
<dbReference type="HOGENOM" id="CLU_2171247_0_0_1"/>
<dbReference type="VEuPathDB" id="FungiDB:GGTG_11570"/>